<evidence type="ECO:0000256" key="1">
    <source>
        <dbReference type="SAM" id="MobiDB-lite"/>
    </source>
</evidence>
<organism evidence="2 3">
    <name type="scientific">Neodothiora populina</name>
    <dbReference type="NCBI Taxonomy" id="2781224"/>
    <lineage>
        <taxon>Eukaryota</taxon>
        <taxon>Fungi</taxon>
        <taxon>Dikarya</taxon>
        <taxon>Ascomycota</taxon>
        <taxon>Pezizomycotina</taxon>
        <taxon>Dothideomycetes</taxon>
        <taxon>Dothideomycetidae</taxon>
        <taxon>Dothideales</taxon>
        <taxon>Dothioraceae</taxon>
        <taxon>Neodothiora</taxon>
    </lineage>
</organism>
<feature type="compositionally biased region" description="Low complexity" evidence="1">
    <location>
        <begin position="184"/>
        <end position="200"/>
    </location>
</feature>
<dbReference type="EMBL" id="JBFMKM010000001">
    <property type="protein sequence ID" value="KAL1311541.1"/>
    <property type="molecule type" value="Genomic_DNA"/>
</dbReference>
<dbReference type="GeneID" id="95975364"/>
<dbReference type="RefSeq" id="XP_069204390.1">
    <property type="nucleotide sequence ID" value="XM_069340871.1"/>
</dbReference>
<feature type="region of interest" description="Disordered" evidence="1">
    <location>
        <begin position="137"/>
        <end position="203"/>
    </location>
</feature>
<accession>A0ABR3PPQ4</accession>
<protein>
    <submittedName>
        <fullName evidence="2">Uncharacterized protein</fullName>
    </submittedName>
</protein>
<comment type="caution">
    <text evidence="2">The sequence shown here is derived from an EMBL/GenBank/DDBJ whole genome shotgun (WGS) entry which is preliminary data.</text>
</comment>
<name>A0ABR3PPQ4_9PEZI</name>
<gene>
    <name evidence="2" type="ORF">AAFC00_001661</name>
</gene>
<feature type="region of interest" description="Disordered" evidence="1">
    <location>
        <begin position="101"/>
        <end position="124"/>
    </location>
</feature>
<feature type="compositionally biased region" description="Polar residues" evidence="1">
    <location>
        <begin position="157"/>
        <end position="167"/>
    </location>
</feature>
<dbReference type="Proteomes" id="UP001562354">
    <property type="component" value="Unassembled WGS sequence"/>
</dbReference>
<reference evidence="2 3" key="1">
    <citation type="submission" date="2024-07" db="EMBL/GenBank/DDBJ databases">
        <title>Draft sequence of the Neodothiora populina.</title>
        <authorList>
            <person name="Drown D.D."/>
            <person name="Schuette U.S."/>
            <person name="Buechlein A.B."/>
            <person name="Rusch D.R."/>
            <person name="Winton L.W."/>
            <person name="Adams G.A."/>
        </authorList>
    </citation>
    <scope>NUCLEOTIDE SEQUENCE [LARGE SCALE GENOMIC DNA]</scope>
    <source>
        <strain evidence="2 3">CPC 39397</strain>
    </source>
</reference>
<sequence length="342" mass="35784">MNQINYQAPQPNSFDPALAFSSQAQIHSGGQSFFPRNSAGPQAFPQASYPGSSKPPALQQSNAGVGGGNVGNGVGGGFGFPSGGPNMNVNGTVTNNVSQMLQQQQQQQLGGQQSFTSAPYSPSIAGSAVRAPSVSLDASNSASPFHGSSPQMAGFTQLPSQSQSVLQHSGMGPPQIHSQVSPHAPVRSQSQPRSPKSPASVARERERMELLLEINNELLQEMHNLQAQGKGGAPTQEISELMARQGLNPQMGTPEFAQVSVRVQANLGYLCGATDHALRPGSKQAPHPPNYVRAPAAMPQLAEKYSRLRVLFPGWSGVDGNAGSHKPTMSISQSAGNLNFTG</sequence>
<evidence type="ECO:0000313" key="2">
    <source>
        <dbReference type="EMBL" id="KAL1311541.1"/>
    </source>
</evidence>
<proteinExistence type="predicted"/>
<feature type="compositionally biased region" description="Low complexity" evidence="1">
    <location>
        <begin position="101"/>
        <end position="113"/>
    </location>
</feature>
<feature type="compositionally biased region" description="Polar residues" evidence="1">
    <location>
        <begin position="137"/>
        <end position="151"/>
    </location>
</feature>
<evidence type="ECO:0000313" key="3">
    <source>
        <dbReference type="Proteomes" id="UP001562354"/>
    </source>
</evidence>
<keyword evidence="3" id="KW-1185">Reference proteome</keyword>
<feature type="region of interest" description="Disordered" evidence="1">
    <location>
        <begin position="28"/>
        <end position="69"/>
    </location>
</feature>